<evidence type="ECO:0000256" key="6">
    <source>
        <dbReference type="SAM" id="MobiDB-lite"/>
    </source>
</evidence>
<feature type="domain" description="Major facilitator superfamily (MFS) profile" evidence="8">
    <location>
        <begin position="36"/>
        <end position="490"/>
    </location>
</feature>
<feature type="compositionally biased region" description="Polar residues" evidence="6">
    <location>
        <begin position="231"/>
        <end position="245"/>
    </location>
</feature>
<dbReference type="InterPro" id="IPR036259">
    <property type="entry name" value="MFS_trans_sf"/>
</dbReference>
<feature type="transmembrane region" description="Helical" evidence="7">
    <location>
        <begin position="78"/>
        <end position="98"/>
    </location>
</feature>
<dbReference type="Gene3D" id="1.20.1250.20">
    <property type="entry name" value="MFS general substrate transporter like domains"/>
    <property type="match status" value="2"/>
</dbReference>
<dbReference type="InterPro" id="IPR050930">
    <property type="entry name" value="MFS_Vesicular_Transporter"/>
</dbReference>
<feature type="transmembrane region" description="Helical" evidence="7">
    <location>
        <begin position="194"/>
        <end position="215"/>
    </location>
</feature>
<dbReference type="AlphaFoldDB" id="A0AAJ0DN39"/>
<sequence length="498" mass="53099">MPTPSPWHRFLNTTQIRPLYTHPPSGLKWRSNTAFILITIGIALFTDLFLYGLLVPVLPFMLEDRAGVPDDQIQSYTSGLLAIYAASSVIACPVAGIVADRVSTRQAPFLLGLAVLLGATVLLFLGTSVPVLVVARVLQGISSGVVWTIGLALCVETVGPKNLGKTIGTLFSFLSAGALWAPMIGGILYKKAGYIGVLGISFAILIIDFVLRVLVIEKKVAHRYAVQDANSNYTPSTTPHASSPNHENDPGDDNESQPLLAKRNEEEAELYRLPPQKSRLARIAPIIPCFANPSLLTSQWLALVQGIILGSADATVTTVSRELFGFDSMKAGLLFLPIGLVDLFVGPIAGWIIDRRGTKLVSVVAFVYLTPVLVLFRLVHAGGLDQQLLYGGLLGLLGAGLSGFGAISVVEAGAVVEKYHHYNVDFFGESGPYAQLYGLNGMLFNLGLAVGPELAGELKEAIGYGNMNIVLAAICGGTAVLCYLYIGGKPKILQRGTK</sequence>
<reference evidence="9" key="1">
    <citation type="submission" date="2023-04" db="EMBL/GenBank/DDBJ databases">
        <title>Black Yeasts Isolated from many extreme environments.</title>
        <authorList>
            <person name="Coleine C."/>
            <person name="Stajich J.E."/>
            <person name="Selbmann L."/>
        </authorList>
    </citation>
    <scope>NUCLEOTIDE SEQUENCE</scope>
    <source>
        <strain evidence="9">CCFEE 5312</strain>
    </source>
</reference>
<dbReference type="CDD" id="cd17325">
    <property type="entry name" value="MFS_MdtG_SLC18_like"/>
    <property type="match status" value="1"/>
</dbReference>
<dbReference type="EMBL" id="JAWDJX010000015">
    <property type="protein sequence ID" value="KAK3053627.1"/>
    <property type="molecule type" value="Genomic_DNA"/>
</dbReference>
<keyword evidence="3 7" id="KW-0812">Transmembrane</keyword>
<protein>
    <recommendedName>
        <fullName evidence="8">Major facilitator superfamily (MFS) profile domain-containing protein</fullName>
    </recommendedName>
</protein>
<feature type="transmembrane region" description="Helical" evidence="7">
    <location>
        <begin position="388"/>
        <end position="410"/>
    </location>
</feature>
<dbReference type="GO" id="GO:0022857">
    <property type="term" value="F:transmembrane transporter activity"/>
    <property type="evidence" value="ECO:0007669"/>
    <property type="project" value="InterPro"/>
</dbReference>
<dbReference type="PANTHER" id="PTHR23506">
    <property type="entry name" value="GH10249P"/>
    <property type="match status" value="1"/>
</dbReference>
<comment type="caution">
    <text evidence="9">The sequence shown here is derived from an EMBL/GenBank/DDBJ whole genome shotgun (WGS) entry which is preliminary data.</text>
</comment>
<dbReference type="SUPFAM" id="SSF103473">
    <property type="entry name" value="MFS general substrate transporter"/>
    <property type="match status" value="1"/>
</dbReference>
<evidence type="ECO:0000256" key="5">
    <source>
        <dbReference type="ARBA" id="ARBA00023136"/>
    </source>
</evidence>
<proteinExistence type="predicted"/>
<comment type="subcellular location">
    <subcellularLocation>
        <location evidence="1">Membrane</location>
        <topology evidence="1">Multi-pass membrane protein</topology>
    </subcellularLocation>
</comment>
<evidence type="ECO:0000256" key="7">
    <source>
        <dbReference type="SAM" id="Phobius"/>
    </source>
</evidence>
<organism evidence="9 10">
    <name type="scientific">Extremus antarcticus</name>
    <dbReference type="NCBI Taxonomy" id="702011"/>
    <lineage>
        <taxon>Eukaryota</taxon>
        <taxon>Fungi</taxon>
        <taxon>Dikarya</taxon>
        <taxon>Ascomycota</taxon>
        <taxon>Pezizomycotina</taxon>
        <taxon>Dothideomycetes</taxon>
        <taxon>Dothideomycetidae</taxon>
        <taxon>Mycosphaerellales</taxon>
        <taxon>Extremaceae</taxon>
        <taxon>Extremus</taxon>
    </lineage>
</organism>
<name>A0AAJ0DN39_9PEZI</name>
<feature type="transmembrane region" description="Helical" evidence="7">
    <location>
        <begin position="167"/>
        <end position="188"/>
    </location>
</feature>
<feature type="transmembrane region" description="Helical" evidence="7">
    <location>
        <begin position="137"/>
        <end position="155"/>
    </location>
</feature>
<dbReference type="Pfam" id="PF07690">
    <property type="entry name" value="MFS_1"/>
    <property type="match status" value="1"/>
</dbReference>
<keyword evidence="5 7" id="KW-0472">Membrane</keyword>
<feature type="transmembrane region" description="Helical" evidence="7">
    <location>
        <begin position="34"/>
        <end position="58"/>
    </location>
</feature>
<feature type="region of interest" description="Disordered" evidence="6">
    <location>
        <begin position="231"/>
        <end position="257"/>
    </location>
</feature>
<accession>A0AAJ0DN39</accession>
<feature type="transmembrane region" description="Helical" evidence="7">
    <location>
        <begin position="331"/>
        <end position="353"/>
    </location>
</feature>
<evidence type="ECO:0000259" key="8">
    <source>
        <dbReference type="PROSITE" id="PS50850"/>
    </source>
</evidence>
<dbReference type="PANTHER" id="PTHR23506:SF37">
    <property type="entry name" value="MAJOR FACILITATOR SUPERFAMILY (MFS) PROFILE DOMAIN-CONTAINING PROTEIN"/>
    <property type="match status" value="1"/>
</dbReference>
<gene>
    <name evidence="9" type="ORF">LTR09_005371</name>
</gene>
<feature type="transmembrane region" description="Helical" evidence="7">
    <location>
        <begin position="467"/>
        <end position="486"/>
    </location>
</feature>
<evidence type="ECO:0000256" key="3">
    <source>
        <dbReference type="ARBA" id="ARBA00022692"/>
    </source>
</evidence>
<dbReference type="GO" id="GO:0016020">
    <property type="term" value="C:membrane"/>
    <property type="evidence" value="ECO:0007669"/>
    <property type="project" value="UniProtKB-SubCell"/>
</dbReference>
<dbReference type="PROSITE" id="PS50850">
    <property type="entry name" value="MFS"/>
    <property type="match status" value="1"/>
</dbReference>
<evidence type="ECO:0000256" key="1">
    <source>
        <dbReference type="ARBA" id="ARBA00004141"/>
    </source>
</evidence>
<feature type="transmembrane region" description="Helical" evidence="7">
    <location>
        <begin position="110"/>
        <end position="131"/>
    </location>
</feature>
<evidence type="ECO:0000313" key="10">
    <source>
        <dbReference type="Proteomes" id="UP001271007"/>
    </source>
</evidence>
<keyword evidence="4 7" id="KW-1133">Transmembrane helix</keyword>
<evidence type="ECO:0000256" key="4">
    <source>
        <dbReference type="ARBA" id="ARBA00022989"/>
    </source>
</evidence>
<evidence type="ECO:0000313" key="9">
    <source>
        <dbReference type="EMBL" id="KAK3053627.1"/>
    </source>
</evidence>
<feature type="transmembrane region" description="Helical" evidence="7">
    <location>
        <begin position="359"/>
        <end position="376"/>
    </location>
</feature>
<evidence type="ECO:0000256" key="2">
    <source>
        <dbReference type="ARBA" id="ARBA00022448"/>
    </source>
</evidence>
<keyword evidence="2" id="KW-0813">Transport</keyword>
<dbReference type="InterPro" id="IPR020846">
    <property type="entry name" value="MFS_dom"/>
</dbReference>
<keyword evidence="10" id="KW-1185">Reference proteome</keyword>
<dbReference type="InterPro" id="IPR011701">
    <property type="entry name" value="MFS"/>
</dbReference>
<dbReference type="Proteomes" id="UP001271007">
    <property type="component" value="Unassembled WGS sequence"/>
</dbReference>